<dbReference type="GO" id="GO:0046872">
    <property type="term" value="F:metal ion binding"/>
    <property type="evidence" value="ECO:0007669"/>
    <property type="project" value="UniProtKB-KW"/>
</dbReference>
<dbReference type="Gene3D" id="3.20.20.140">
    <property type="entry name" value="Metal-dependent hydrolases"/>
    <property type="match status" value="1"/>
</dbReference>
<dbReference type="EMBL" id="JADIMW010000042">
    <property type="protein sequence ID" value="MBO8438079.1"/>
    <property type="molecule type" value="Genomic_DNA"/>
</dbReference>
<dbReference type="Proteomes" id="UP000823636">
    <property type="component" value="Unassembled WGS sequence"/>
</dbReference>
<accession>A0A9D9H6W6</accession>
<dbReference type="InterPro" id="IPR001130">
    <property type="entry name" value="TatD-like"/>
</dbReference>
<name>A0A9D9H6W6_9BACT</name>
<dbReference type="GO" id="GO:0005829">
    <property type="term" value="C:cytosol"/>
    <property type="evidence" value="ECO:0007669"/>
    <property type="project" value="TreeGrafter"/>
</dbReference>
<evidence type="ECO:0000256" key="1">
    <source>
        <dbReference type="ARBA" id="ARBA00009275"/>
    </source>
</evidence>
<dbReference type="PANTHER" id="PTHR46124">
    <property type="entry name" value="D-AMINOACYL-TRNA DEACYLASE"/>
    <property type="match status" value="1"/>
</dbReference>
<dbReference type="NCBIfam" id="TIGR00010">
    <property type="entry name" value="YchF/TatD family DNA exonuclease"/>
    <property type="match status" value="1"/>
</dbReference>
<reference evidence="5" key="1">
    <citation type="submission" date="2020-10" db="EMBL/GenBank/DDBJ databases">
        <authorList>
            <person name="Gilroy R."/>
        </authorList>
    </citation>
    <scope>NUCLEOTIDE SEQUENCE</scope>
    <source>
        <strain evidence="5">G3-4614</strain>
    </source>
</reference>
<feature type="binding site" evidence="4">
    <location>
        <position position="202"/>
    </location>
    <ligand>
        <name>a divalent metal cation</name>
        <dbReference type="ChEBI" id="CHEBI:60240"/>
        <label>1</label>
    </ligand>
</feature>
<dbReference type="GO" id="GO:0016788">
    <property type="term" value="F:hydrolase activity, acting on ester bonds"/>
    <property type="evidence" value="ECO:0007669"/>
    <property type="project" value="InterPro"/>
</dbReference>
<evidence type="ECO:0000256" key="3">
    <source>
        <dbReference type="ARBA" id="ARBA00022801"/>
    </source>
</evidence>
<feature type="binding site" evidence="4">
    <location>
        <position position="93"/>
    </location>
    <ligand>
        <name>a divalent metal cation</name>
        <dbReference type="ChEBI" id="CHEBI:60240"/>
        <label>1</label>
    </ligand>
</feature>
<dbReference type="CDD" id="cd01310">
    <property type="entry name" value="TatD_DNAse"/>
    <property type="match status" value="1"/>
</dbReference>
<proteinExistence type="inferred from homology"/>
<dbReference type="InterPro" id="IPR018228">
    <property type="entry name" value="DNase_TatD-rel_CS"/>
</dbReference>
<gene>
    <name evidence="5" type="ORF">IAC54_04185</name>
</gene>
<dbReference type="PROSITE" id="PS01090">
    <property type="entry name" value="TATD_2"/>
    <property type="match status" value="1"/>
</dbReference>
<evidence type="ECO:0000313" key="6">
    <source>
        <dbReference type="Proteomes" id="UP000823636"/>
    </source>
</evidence>
<feature type="binding site" evidence="4">
    <location>
        <position position="129"/>
    </location>
    <ligand>
        <name>a divalent metal cation</name>
        <dbReference type="ChEBI" id="CHEBI:60240"/>
        <label>2</label>
    </ligand>
</feature>
<dbReference type="SUPFAM" id="SSF51556">
    <property type="entry name" value="Metallo-dependent hydrolases"/>
    <property type="match status" value="1"/>
</dbReference>
<dbReference type="PANTHER" id="PTHR46124:SF4">
    <property type="entry name" value="HYDROLASE TATD"/>
    <property type="match status" value="1"/>
</dbReference>
<dbReference type="FunFam" id="3.20.20.140:FF:000005">
    <property type="entry name" value="TatD family hydrolase"/>
    <property type="match status" value="1"/>
</dbReference>
<keyword evidence="3 5" id="KW-0378">Hydrolase</keyword>
<dbReference type="GO" id="GO:0004536">
    <property type="term" value="F:DNA nuclease activity"/>
    <property type="evidence" value="ECO:0007669"/>
    <property type="project" value="InterPro"/>
</dbReference>
<comment type="similarity">
    <text evidence="1">Belongs to the metallo-dependent hydrolases superfamily. TatD-type hydrolase family.</text>
</comment>
<feature type="binding site" evidence="4">
    <location>
        <position position="7"/>
    </location>
    <ligand>
        <name>a divalent metal cation</name>
        <dbReference type="ChEBI" id="CHEBI:60240"/>
        <label>1</label>
    </ligand>
</feature>
<dbReference type="InterPro" id="IPR032466">
    <property type="entry name" value="Metal_Hydrolase"/>
</dbReference>
<evidence type="ECO:0000256" key="4">
    <source>
        <dbReference type="PIRSR" id="PIRSR005902-1"/>
    </source>
</evidence>
<feature type="binding site" evidence="4">
    <location>
        <position position="152"/>
    </location>
    <ligand>
        <name>a divalent metal cation</name>
        <dbReference type="ChEBI" id="CHEBI:60240"/>
        <label>2</label>
    </ligand>
</feature>
<dbReference type="PIRSF" id="PIRSF005902">
    <property type="entry name" value="DNase_TatD"/>
    <property type="match status" value="1"/>
</dbReference>
<dbReference type="InterPro" id="IPR015991">
    <property type="entry name" value="TatD/YcfH-like"/>
</dbReference>
<protein>
    <submittedName>
        <fullName evidence="5">TatD family hydrolase</fullName>
    </submittedName>
</protein>
<sequence length="253" mass="28139">MFDTHTHIFLNEFDADRADVVARAADAGVSRMMLPNVDVETIPLLKKMLADESDGRFVAAMGLHPTSVGEAYRDDLDVVYSELHAAGYRAVGEVGLDLYWDDTFIKQQIIVFEEQLKWASEKNLPVIVHNRSAFERTIASVKRVGWNNIILHSFGGTPDEVRGARSVCDPYFGINGVVTFKNARLDDTVREIGLSRMLVETDAPYLAPVPHRGKRNEPSYIVNTVNRIAEILGVSPETVADATYRNAVSLFGE</sequence>
<dbReference type="AlphaFoldDB" id="A0A9D9H6W6"/>
<dbReference type="Pfam" id="PF01026">
    <property type="entry name" value="TatD_DNase"/>
    <property type="match status" value="1"/>
</dbReference>
<reference evidence="5" key="2">
    <citation type="journal article" date="2021" name="PeerJ">
        <title>Extensive microbial diversity within the chicken gut microbiome revealed by metagenomics and culture.</title>
        <authorList>
            <person name="Gilroy R."/>
            <person name="Ravi A."/>
            <person name="Getino M."/>
            <person name="Pursley I."/>
            <person name="Horton D.L."/>
            <person name="Alikhan N.F."/>
            <person name="Baker D."/>
            <person name="Gharbi K."/>
            <person name="Hall N."/>
            <person name="Watson M."/>
            <person name="Adriaenssens E.M."/>
            <person name="Foster-Nyarko E."/>
            <person name="Jarju S."/>
            <person name="Secka A."/>
            <person name="Antonio M."/>
            <person name="Oren A."/>
            <person name="Chaudhuri R.R."/>
            <person name="La Ragione R."/>
            <person name="Hildebrand F."/>
            <person name="Pallen M.J."/>
        </authorList>
    </citation>
    <scope>NUCLEOTIDE SEQUENCE</scope>
    <source>
        <strain evidence="5">G3-4614</strain>
    </source>
</reference>
<evidence type="ECO:0000313" key="5">
    <source>
        <dbReference type="EMBL" id="MBO8438079.1"/>
    </source>
</evidence>
<feature type="binding site" evidence="4">
    <location>
        <position position="5"/>
    </location>
    <ligand>
        <name>a divalent metal cation</name>
        <dbReference type="ChEBI" id="CHEBI:60240"/>
        <label>1</label>
    </ligand>
</feature>
<keyword evidence="2 4" id="KW-0479">Metal-binding</keyword>
<evidence type="ECO:0000256" key="2">
    <source>
        <dbReference type="ARBA" id="ARBA00022723"/>
    </source>
</evidence>
<comment type="caution">
    <text evidence="5">The sequence shown here is derived from an EMBL/GenBank/DDBJ whole genome shotgun (WGS) entry which is preliminary data.</text>
</comment>
<organism evidence="5 6">
    <name type="scientific">Candidatus Caccoplasma merdipullorum</name>
    <dbReference type="NCBI Taxonomy" id="2840718"/>
    <lineage>
        <taxon>Bacteria</taxon>
        <taxon>Pseudomonadati</taxon>
        <taxon>Bacteroidota</taxon>
        <taxon>Bacteroidia</taxon>
        <taxon>Bacteroidales</taxon>
        <taxon>Bacteroidaceae</taxon>
        <taxon>Bacteroidaceae incertae sedis</taxon>
        <taxon>Candidatus Caccoplasma</taxon>
    </lineage>
</organism>